<evidence type="ECO:0000313" key="3">
    <source>
        <dbReference type="Proteomes" id="UP000772434"/>
    </source>
</evidence>
<evidence type="ECO:0000256" key="1">
    <source>
        <dbReference type="SAM" id="MobiDB-lite"/>
    </source>
</evidence>
<organism evidence="2 3">
    <name type="scientific">Rhodocollybia butyracea</name>
    <dbReference type="NCBI Taxonomy" id="206335"/>
    <lineage>
        <taxon>Eukaryota</taxon>
        <taxon>Fungi</taxon>
        <taxon>Dikarya</taxon>
        <taxon>Basidiomycota</taxon>
        <taxon>Agaricomycotina</taxon>
        <taxon>Agaricomycetes</taxon>
        <taxon>Agaricomycetidae</taxon>
        <taxon>Agaricales</taxon>
        <taxon>Marasmiineae</taxon>
        <taxon>Omphalotaceae</taxon>
        <taxon>Rhodocollybia</taxon>
    </lineage>
</organism>
<protein>
    <submittedName>
        <fullName evidence="2">Uncharacterized protein</fullName>
    </submittedName>
</protein>
<sequence>MYKADREQLEDATRRRDSPAPSTKVQVKALLDTIKGRPDVMLVITSLENIDFSHELLDHALTSLTDSTNYPFLVSIDGPNLTVSSAELAIVQVLSAEGSYPILRCRVDISSPSALLGGSSAVLCRPFSVSISPSSSIPSSEGIGLAFASFAADGLEYIDRIVPNHPDKALFRARITSNGNTHSETSVVKFTHTGIAPTHTISSRRSNRPKHRSSSSATSFLRSGFYVVVMGYVPHER</sequence>
<gene>
    <name evidence="2" type="ORF">BDP27DRAFT_1419089</name>
</gene>
<dbReference type="AlphaFoldDB" id="A0A9P5Q0A9"/>
<reference evidence="2" key="1">
    <citation type="submission" date="2020-11" db="EMBL/GenBank/DDBJ databases">
        <authorList>
            <consortium name="DOE Joint Genome Institute"/>
            <person name="Ahrendt S."/>
            <person name="Riley R."/>
            <person name="Andreopoulos W."/>
            <person name="Labutti K."/>
            <person name="Pangilinan J."/>
            <person name="Ruiz-Duenas F.J."/>
            <person name="Barrasa J.M."/>
            <person name="Sanchez-Garcia M."/>
            <person name="Camarero S."/>
            <person name="Miyauchi S."/>
            <person name="Serrano A."/>
            <person name="Linde D."/>
            <person name="Babiker R."/>
            <person name="Drula E."/>
            <person name="Ayuso-Fernandez I."/>
            <person name="Pacheco R."/>
            <person name="Padilla G."/>
            <person name="Ferreira P."/>
            <person name="Barriuso J."/>
            <person name="Kellner H."/>
            <person name="Castanera R."/>
            <person name="Alfaro M."/>
            <person name="Ramirez L."/>
            <person name="Pisabarro A.G."/>
            <person name="Kuo A."/>
            <person name="Tritt A."/>
            <person name="Lipzen A."/>
            <person name="He G."/>
            <person name="Yan M."/>
            <person name="Ng V."/>
            <person name="Cullen D."/>
            <person name="Martin F."/>
            <person name="Rosso M.-N."/>
            <person name="Henrissat B."/>
            <person name="Hibbett D."/>
            <person name="Martinez A.T."/>
            <person name="Grigoriev I.V."/>
        </authorList>
    </citation>
    <scope>NUCLEOTIDE SEQUENCE</scope>
    <source>
        <strain evidence="2">AH 40177</strain>
    </source>
</reference>
<dbReference type="Proteomes" id="UP000772434">
    <property type="component" value="Unassembled WGS sequence"/>
</dbReference>
<keyword evidence="3" id="KW-1185">Reference proteome</keyword>
<proteinExistence type="predicted"/>
<name>A0A9P5Q0A9_9AGAR</name>
<feature type="region of interest" description="Disordered" evidence="1">
    <location>
        <begin position="1"/>
        <end position="22"/>
    </location>
</feature>
<accession>A0A9P5Q0A9</accession>
<dbReference type="OrthoDB" id="3250441at2759"/>
<feature type="compositionally biased region" description="Basic and acidic residues" evidence="1">
    <location>
        <begin position="1"/>
        <end position="18"/>
    </location>
</feature>
<evidence type="ECO:0000313" key="2">
    <source>
        <dbReference type="EMBL" id="KAF9071290.1"/>
    </source>
</evidence>
<dbReference type="EMBL" id="JADNRY010000033">
    <property type="protein sequence ID" value="KAF9071290.1"/>
    <property type="molecule type" value="Genomic_DNA"/>
</dbReference>
<comment type="caution">
    <text evidence="2">The sequence shown here is derived from an EMBL/GenBank/DDBJ whole genome shotgun (WGS) entry which is preliminary data.</text>
</comment>